<dbReference type="EMBL" id="CP038489">
    <property type="protein sequence ID" value="QFZ29571.1"/>
    <property type="molecule type" value="Genomic_DNA"/>
</dbReference>
<sequence length="567" mass="64519">MRKSTIMGQKRSNDSQPAVTRKKARKTKKKPQNTFETLPPEPQDDIVLVESGDESHSDVVVFSDREEETQETETKEAKAIDSIPETADAAPPNDLTNNNDYIRLGLSSSEDEAEDLSDDGVLSDDESGSRHHSQSATSPYPWVKGHDHSKQREIADWLTMEIKDFVNYISPSKEEIVVRNTVIRRLKRRIAEFWPQTQAHVFGSCATDLYLPGSDIDMVVISTTGDYEQRGKLYQLSSFLRTNKLAKNIEVIATAKVPIIKFVDPQYNIHVDISFERTNGLDAARRIRKWLDSMPGLRELVLIVKQFLRSRRLNNVHVGGLGGYATIILMYHFLRLHPRVSTGNISVMENLGTLLIEFFELYGRNFSYDHLIVALANGEDPRYLLKSRNHVLTAGRGQFSIVVQDPSDPANNITRSSYNLRDLKKAFGGAYQLLVEKCYELHAASYKNRIGQSILGDIIKYRGKDRDFNDDRDKVVNSALISHLDDEDDDESDGADGNDKYYLSDMTSEEEETYVAPEHKQPQKNENKASVESFMGIQSESEEEEKVRTNLDKDVKREYWRSKGLEI</sequence>
<keyword evidence="2" id="KW-1185">Reference proteome</keyword>
<organism evidence="1 2">
    <name type="scientific">Clavispora lusitaniae</name>
    <name type="common">Candida lusitaniae</name>
    <dbReference type="NCBI Taxonomy" id="36911"/>
    <lineage>
        <taxon>Eukaryota</taxon>
        <taxon>Fungi</taxon>
        <taxon>Dikarya</taxon>
        <taxon>Ascomycota</taxon>
        <taxon>Saccharomycotina</taxon>
        <taxon>Pichiomycetes</taxon>
        <taxon>Metschnikowiaceae</taxon>
        <taxon>Clavispora</taxon>
    </lineage>
</organism>
<name>A0ACD0WQE4_CLALS</name>
<evidence type="ECO:0000313" key="1">
    <source>
        <dbReference type="EMBL" id="QFZ29571.1"/>
    </source>
</evidence>
<reference evidence="2" key="1">
    <citation type="journal article" date="2019" name="MBio">
        <title>Comparative genomics for the elucidation of multidrug resistance (MDR) in Candida lusitaniae.</title>
        <authorList>
            <person name="Kannan A."/>
            <person name="Asner S.A."/>
            <person name="Trachsel E."/>
            <person name="Kelly S."/>
            <person name="Parker J."/>
            <person name="Sanglard D."/>
        </authorList>
    </citation>
    <scope>NUCLEOTIDE SEQUENCE [LARGE SCALE GENOMIC DNA]</scope>
    <source>
        <strain evidence="2">P1</strain>
    </source>
</reference>
<evidence type="ECO:0000313" key="2">
    <source>
        <dbReference type="Proteomes" id="UP000326582"/>
    </source>
</evidence>
<protein>
    <submittedName>
        <fullName evidence="1">Poly(A) RNA polymerase</fullName>
    </submittedName>
</protein>
<gene>
    <name evidence="1" type="ORF">EJF14_60081</name>
</gene>
<dbReference type="Proteomes" id="UP000326582">
    <property type="component" value="Chromosome 6"/>
</dbReference>
<accession>A0ACD0WQE4</accession>
<proteinExistence type="predicted"/>